<evidence type="ECO:0000313" key="2">
    <source>
        <dbReference type="EMBL" id="SHG63720.1"/>
    </source>
</evidence>
<accession>A0A1M5LFK1</accession>
<feature type="domain" description="CinA C-terminal" evidence="1">
    <location>
        <begin position="24"/>
        <end position="171"/>
    </location>
</feature>
<dbReference type="InterPro" id="IPR008136">
    <property type="entry name" value="CinA_C"/>
</dbReference>
<protein>
    <submittedName>
        <fullName evidence="2">Nicotinamide-nucleotide amidase</fullName>
    </submittedName>
</protein>
<dbReference type="Proteomes" id="UP000184520">
    <property type="component" value="Unassembled WGS sequence"/>
</dbReference>
<dbReference type="AlphaFoldDB" id="A0A1M5LFK1"/>
<evidence type="ECO:0000259" key="1">
    <source>
        <dbReference type="Pfam" id="PF02464"/>
    </source>
</evidence>
<dbReference type="SUPFAM" id="SSF142433">
    <property type="entry name" value="CinA-like"/>
    <property type="match status" value="1"/>
</dbReference>
<dbReference type="Gene3D" id="3.90.950.20">
    <property type="entry name" value="CinA-like"/>
    <property type="match status" value="1"/>
</dbReference>
<dbReference type="Pfam" id="PF02464">
    <property type="entry name" value="CinA"/>
    <property type="match status" value="1"/>
</dbReference>
<dbReference type="RefSeq" id="WP_073323182.1">
    <property type="nucleotide sequence ID" value="NZ_FQWD01000004.1"/>
</dbReference>
<dbReference type="EMBL" id="FQWD01000004">
    <property type="protein sequence ID" value="SHG63720.1"/>
    <property type="molecule type" value="Genomic_DNA"/>
</dbReference>
<dbReference type="OrthoDB" id="9801454at2"/>
<proteinExistence type="predicted"/>
<keyword evidence="3" id="KW-1185">Reference proteome</keyword>
<dbReference type="NCBIfam" id="TIGR00199">
    <property type="entry name" value="PncC_domain"/>
    <property type="match status" value="1"/>
</dbReference>
<evidence type="ECO:0000313" key="3">
    <source>
        <dbReference type="Proteomes" id="UP000184520"/>
    </source>
</evidence>
<gene>
    <name evidence="2" type="ORF">SAMN05216361_2639</name>
</gene>
<dbReference type="InterPro" id="IPR036653">
    <property type="entry name" value="CinA-like_C"/>
</dbReference>
<sequence>MSQPFSTVSHDELRLGLLSEQILQLGEQLRSRGWSVSCAESCTGGGIAYALTSVSGSSDWFNQSWVTYSNDAKASMIGVQPDTLAKFGAVSEQVVEEMVTGTARNAKSQCAIAVSGIAGPGGGSDEKPVGTVWFGFQFGEQTVTVRQRFQGDRQAVRASAIVFAINELHQWLVANPV</sequence>
<name>A0A1M5LFK1_9ALTE</name>
<dbReference type="STRING" id="634436.SAMN05216361_2639"/>
<reference evidence="3" key="1">
    <citation type="submission" date="2016-11" db="EMBL/GenBank/DDBJ databases">
        <authorList>
            <person name="Varghese N."/>
            <person name="Submissions S."/>
        </authorList>
    </citation>
    <scope>NUCLEOTIDE SEQUENCE [LARGE SCALE GENOMIC DNA]</scope>
    <source>
        <strain evidence="3">CGMCC 1.8995</strain>
    </source>
</reference>
<organism evidence="2 3">
    <name type="scientific">Marisediminitalea aggregata</name>
    <dbReference type="NCBI Taxonomy" id="634436"/>
    <lineage>
        <taxon>Bacteria</taxon>
        <taxon>Pseudomonadati</taxon>
        <taxon>Pseudomonadota</taxon>
        <taxon>Gammaproteobacteria</taxon>
        <taxon>Alteromonadales</taxon>
        <taxon>Alteromonadaceae</taxon>
        <taxon>Marisediminitalea</taxon>
    </lineage>
</organism>